<dbReference type="OrthoDB" id="9153174at2"/>
<evidence type="ECO:0000313" key="1">
    <source>
        <dbReference type="EMBL" id="OWQ86886.1"/>
    </source>
</evidence>
<dbReference type="Proteomes" id="UP000197468">
    <property type="component" value="Unassembled WGS sequence"/>
</dbReference>
<gene>
    <name evidence="1" type="ORF">CDN99_19445</name>
</gene>
<sequence length="155" mass="17280">MQAPATPPRKTDLARQMLAPGQRQLPAALRALLITVDGKRDADELRKLGRGLGLGDEALTQLVDQGLVEMPRAVDTRATMERARRLVSSKFFALDLVTRMLAGREGELRDLARQVDTESRFMAWVELCCERIEAQSDAERAEKFRASVASTLTRD</sequence>
<dbReference type="RefSeq" id="WP_088386554.1">
    <property type="nucleotide sequence ID" value="NZ_NIOF01000010.1"/>
</dbReference>
<dbReference type="AlphaFoldDB" id="A0A246J2R6"/>
<keyword evidence="2" id="KW-1185">Reference proteome</keyword>
<evidence type="ECO:0000313" key="2">
    <source>
        <dbReference type="Proteomes" id="UP000197468"/>
    </source>
</evidence>
<comment type="caution">
    <text evidence="1">The sequence shown here is derived from an EMBL/GenBank/DDBJ whole genome shotgun (WGS) entry which is preliminary data.</text>
</comment>
<organism evidence="1 2">
    <name type="scientific">Roseateles aquatilis</name>
    <dbReference type="NCBI Taxonomy" id="431061"/>
    <lineage>
        <taxon>Bacteria</taxon>
        <taxon>Pseudomonadati</taxon>
        <taxon>Pseudomonadota</taxon>
        <taxon>Betaproteobacteria</taxon>
        <taxon>Burkholderiales</taxon>
        <taxon>Sphaerotilaceae</taxon>
        <taxon>Roseateles</taxon>
    </lineage>
</organism>
<accession>A0A246J2R6</accession>
<proteinExistence type="predicted"/>
<dbReference type="EMBL" id="NIOF01000010">
    <property type="protein sequence ID" value="OWQ86886.1"/>
    <property type="molecule type" value="Genomic_DNA"/>
</dbReference>
<reference evidence="1 2" key="1">
    <citation type="journal article" date="2008" name="Int. J. Syst. Evol. Microbiol.">
        <title>Description of Roseateles aquatilis sp. nov. and Roseateles terrae sp. nov., in the class Betaproteobacteria, and emended description of the genus Roseateles.</title>
        <authorList>
            <person name="Gomila M."/>
            <person name="Bowien B."/>
            <person name="Falsen E."/>
            <person name="Moore E.R."/>
            <person name="Lalucat J."/>
        </authorList>
    </citation>
    <scope>NUCLEOTIDE SEQUENCE [LARGE SCALE GENOMIC DNA]</scope>
    <source>
        <strain evidence="1 2">CCUG 48205</strain>
    </source>
</reference>
<protein>
    <submittedName>
        <fullName evidence="1">Uncharacterized protein</fullName>
    </submittedName>
</protein>
<name>A0A246J2R6_9BURK</name>